<evidence type="ECO:0000256" key="4">
    <source>
        <dbReference type="ARBA" id="ARBA00023004"/>
    </source>
</evidence>
<reference evidence="7" key="1">
    <citation type="journal article" date="2014" name="Front. Microbiol.">
        <title>High frequency of phylogenetically diverse reductive dehalogenase-homologous genes in deep subseafloor sedimentary metagenomes.</title>
        <authorList>
            <person name="Kawai M."/>
            <person name="Futagami T."/>
            <person name="Toyoda A."/>
            <person name="Takaki Y."/>
            <person name="Nishi S."/>
            <person name="Hori S."/>
            <person name="Arai W."/>
            <person name="Tsubouchi T."/>
            <person name="Morono Y."/>
            <person name="Uchiyama I."/>
            <person name="Ito T."/>
            <person name="Fujiyama A."/>
            <person name="Inagaki F."/>
            <person name="Takami H."/>
        </authorList>
    </citation>
    <scope>NUCLEOTIDE SEQUENCE</scope>
    <source>
        <strain evidence="7">Expedition CK06-06</strain>
    </source>
</reference>
<dbReference type="GO" id="GO:0051537">
    <property type="term" value="F:2 iron, 2 sulfur cluster binding"/>
    <property type="evidence" value="ECO:0007669"/>
    <property type="project" value="UniProtKB-KW"/>
</dbReference>
<dbReference type="PANTHER" id="PTHR44379:SF8">
    <property type="entry name" value="XANTHINE DEHYDROGENASE IRON-SULFUR-BINDING SUBUNIT XDHC-RELATED"/>
    <property type="match status" value="1"/>
</dbReference>
<evidence type="ECO:0000256" key="2">
    <source>
        <dbReference type="ARBA" id="ARBA00022723"/>
    </source>
</evidence>
<dbReference type="InterPro" id="IPR002888">
    <property type="entry name" value="2Fe-2S-bd"/>
</dbReference>
<sequence>MSKLMIELTINGKKRKVETTASTRLLDLLRDDLHLTGTKEGCGKGECGACTIIMNDELIASCLVLAPQADGAVITTIEGIGSGVHLDPIQEAFVETGAVQCGFCTPGMILAAKKLLEENSHPDEEEIKRGISGNLCRCTGYQKIFDAVRLAADRLSDRDSGRGEKDA</sequence>
<dbReference type="GO" id="GO:0046872">
    <property type="term" value="F:metal ion binding"/>
    <property type="evidence" value="ECO:0007669"/>
    <property type="project" value="UniProtKB-KW"/>
</dbReference>
<gene>
    <name evidence="7" type="ORF">S12H4_01950</name>
</gene>
<dbReference type="FunFam" id="1.10.150.120:FF:000003">
    <property type="entry name" value="Carbon monoxide dehydrogenase, small subunit"/>
    <property type="match status" value="1"/>
</dbReference>
<dbReference type="Gene3D" id="1.10.150.120">
    <property type="entry name" value="[2Fe-2S]-binding domain"/>
    <property type="match status" value="1"/>
</dbReference>
<dbReference type="Pfam" id="PF00111">
    <property type="entry name" value="Fer2"/>
    <property type="match status" value="1"/>
</dbReference>
<dbReference type="Gene3D" id="3.10.20.30">
    <property type="match status" value="1"/>
</dbReference>
<dbReference type="PANTHER" id="PTHR44379">
    <property type="entry name" value="OXIDOREDUCTASE WITH IRON-SULFUR SUBUNIT"/>
    <property type="match status" value="1"/>
</dbReference>
<dbReference type="AlphaFoldDB" id="X1Q8A3"/>
<dbReference type="InterPro" id="IPR036010">
    <property type="entry name" value="2Fe-2S_ferredoxin-like_sf"/>
</dbReference>
<evidence type="ECO:0000256" key="3">
    <source>
        <dbReference type="ARBA" id="ARBA00023002"/>
    </source>
</evidence>
<feature type="domain" description="2Fe-2S ferredoxin-type" evidence="6">
    <location>
        <begin position="4"/>
        <end position="80"/>
    </location>
</feature>
<dbReference type="InterPro" id="IPR012675">
    <property type="entry name" value="Beta-grasp_dom_sf"/>
</dbReference>
<keyword evidence="1" id="KW-0001">2Fe-2S</keyword>
<dbReference type="FunFam" id="3.10.20.30:FF:000020">
    <property type="entry name" value="Xanthine dehydrogenase iron-sulfur subunit"/>
    <property type="match status" value="1"/>
</dbReference>
<dbReference type="SUPFAM" id="SSF47741">
    <property type="entry name" value="CO dehydrogenase ISP C-domain like"/>
    <property type="match status" value="1"/>
</dbReference>
<proteinExistence type="predicted"/>
<dbReference type="PROSITE" id="PS00197">
    <property type="entry name" value="2FE2S_FER_1"/>
    <property type="match status" value="1"/>
</dbReference>
<keyword evidence="4" id="KW-0408">Iron</keyword>
<evidence type="ECO:0000256" key="5">
    <source>
        <dbReference type="ARBA" id="ARBA00023014"/>
    </source>
</evidence>
<protein>
    <recommendedName>
        <fullName evidence="6">2Fe-2S ferredoxin-type domain-containing protein</fullName>
    </recommendedName>
</protein>
<dbReference type="GO" id="GO:0016491">
    <property type="term" value="F:oxidoreductase activity"/>
    <property type="evidence" value="ECO:0007669"/>
    <property type="project" value="UniProtKB-KW"/>
</dbReference>
<accession>X1Q8A3</accession>
<evidence type="ECO:0000256" key="1">
    <source>
        <dbReference type="ARBA" id="ARBA00022714"/>
    </source>
</evidence>
<dbReference type="EMBL" id="BARW01000434">
    <property type="protein sequence ID" value="GAI64448.1"/>
    <property type="molecule type" value="Genomic_DNA"/>
</dbReference>
<dbReference type="InterPro" id="IPR051452">
    <property type="entry name" value="Diverse_Oxidoreductases"/>
</dbReference>
<dbReference type="Pfam" id="PF01799">
    <property type="entry name" value="Fer2_2"/>
    <property type="match status" value="1"/>
</dbReference>
<dbReference type="InterPro" id="IPR006058">
    <property type="entry name" value="2Fe2S_fd_BS"/>
</dbReference>
<evidence type="ECO:0000313" key="7">
    <source>
        <dbReference type="EMBL" id="GAI64448.1"/>
    </source>
</evidence>
<dbReference type="InterPro" id="IPR036884">
    <property type="entry name" value="2Fe-2S-bd_dom_sf"/>
</dbReference>
<keyword evidence="3" id="KW-0560">Oxidoreductase</keyword>
<comment type="caution">
    <text evidence="7">The sequence shown here is derived from an EMBL/GenBank/DDBJ whole genome shotgun (WGS) entry which is preliminary data.</text>
</comment>
<name>X1Q8A3_9ZZZZ</name>
<dbReference type="InterPro" id="IPR001041">
    <property type="entry name" value="2Fe-2S_ferredoxin-type"/>
</dbReference>
<dbReference type="PROSITE" id="PS51085">
    <property type="entry name" value="2FE2S_FER_2"/>
    <property type="match status" value="1"/>
</dbReference>
<dbReference type="SUPFAM" id="SSF54292">
    <property type="entry name" value="2Fe-2S ferredoxin-like"/>
    <property type="match status" value="1"/>
</dbReference>
<keyword evidence="2" id="KW-0479">Metal-binding</keyword>
<evidence type="ECO:0000259" key="6">
    <source>
        <dbReference type="PROSITE" id="PS51085"/>
    </source>
</evidence>
<organism evidence="7">
    <name type="scientific">marine sediment metagenome</name>
    <dbReference type="NCBI Taxonomy" id="412755"/>
    <lineage>
        <taxon>unclassified sequences</taxon>
        <taxon>metagenomes</taxon>
        <taxon>ecological metagenomes</taxon>
    </lineage>
</organism>
<keyword evidence="5" id="KW-0411">Iron-sulfur</keyword>